<gene>
    <name evidence="4" type="ORF">THAOC_26637</name>
</gene>
<dbReference type="InterPro" id="IPR014044">
    <property type="entry name" value="CAP_dom"/>
</dbReference>
<dbReference type="SMART" id="SM00198">
    <property type="entry name" value="SCP"/>
    <property type="match status" value="1"/>
</dbReference>
<name>K0RNL0_THAOC</name>
<protein>
    <recommendedName>
        <fullName evidence="3">SCP domain-containing protein</fullName>
    </recommendedName>
</protein>
<evidence type="ECO:0000256" key="2">
    <source>
        <dbReference type="SAM" id="SignalP"/>
    </source>
</evidence>
<dbReference type="SUPFAM" id="SSF55797">
    <property type="entry name" value="PR-1-like"/>
    <property type="match status" value="1"/>
</dbReference>
<dbReference type="InterPro" id="IPR035940">
    <property type="entry name" value="CAP_sf"/>
</dbReference>
<dbReference type="Gene3D" id="3.40.33.10">
    <property type="entry name" value="CAP"/>
    <property type="match status" value="1"/>
</dbReference>
<evidence type="ECO:0000259" key="3">
    <source>
        <dbReference type="SMART" id="SM00198"/>
    </source>
</evidence>
<accession>K0RNL0</accession>
<dbReference type="EMBL" id="AGNL01036904">
    <property type="protein sequence ID" value="EJK53844.1"/>
    <property type="molecule type" value="Genomic_DNA"/>
</dbReference>
<feature type="signal peptide" evidence="2">
    <location>
        <begin position="1"/>
        <end position="23"/>
    </location>
</feature>
<evidence type="ECO:0000313" key="5">
    <source>
        <dbReference type="Proteomes" id="UP000266841"/>
    </source>
</evidence>
<dbReference type="OrthoDB" id="337038at2759"/>
<feature type="domain" description="SCP" evidence="3">
    <location>
        <begin position="297"/>
        <end position="436"/>
    </location>
</feature>
<sequence length="653" mass="72128">MIMRVGSKVLGLTFFLSISLSFSEDVACQTSQQCDDMREELGYEKLFVGNDYPANGCFQKGGRMYFGSGGSPAQNAEPNLPGVLERVWCKQAPTTCLTDRQCDERRQELGISVYRVDTNYPSKGCFKKGNVAYFGIGGNVSDMSTTELPGARERIQCVGSASGRVGEPPIMTSTMATTAATITNTETTVAVSCPDNQYRIKVVVQTGPQNTDSGFKLSSGGRAWLDNPLGSLPPLTDYADSVCLSDGRYRLRLEAEWNGIKRYWVYVNGEEVLRGPAVNSSIKYHIIRVGYKPTLSTREQEWLEGHNSRRQDFHESNGKEFRPLKWSEKLVQQAKESADAIIANNCKYTGSSGGDVGENKSIRRHGRSGIIPEPDLILKNWFDQKLDREYPDNTMTAVVWRGSRWIGCAESTGMDDEGFFCHATVCQYSRPGNCNVRSFDNWLDAVLDDGSMCGAVCPDSLTPEPVLVLVYCRLLDPACHLEGLEMIICTGIEWRLNPPTPSSYVELVDPLLEEVFGSGGLAPLGKEILALAYHLIDLSLPCLGFVGRRPSSVAAAALLASMEMVRLPPSAADWFRSLPLGLDDGANDEYECLALFGCLVECNRLRPRVVLRGGEESDGATSEKKAKKKKEKKKKGRGRRVSPKKCRPKKCWR</sequence>
<reference evidence="4 5" key="1">
    <citation type="journal article" date="2012" name="Genome Biol.">
        <title>Genome and low-iron response of an oceanic diatom adapted to chronic iron limitation.</title>
        <authorList>
            <person name="Lommer M."/>
            <person name="Specht M."/>
            <person name="Roy A.S."/>
            <person name="Kraemer L."/>
            <person name="Andreson R."/>
            <person name="Gutowska M.A."/>
            <person name="Wolf J."/>
            <person name="Bergner S.V."/>
            <person name="Schilhabel M.B."/>
            <person name="Klostermeier U.C."/>
            <person name="Beiko R.G."/>
            <person name="Rosenstiel P."/>
            <person name="Hippler M."/>
            <person name="Laroche J."/>
        </authorList>
    </citation>
    <scope>NUCLEOTIDE SEQUENCE [LARGE SCALE GENOMIC DNA]</scope>
    <source>
        <strain evidence="4 5">CCMP1005</strain>
    </source>
</reference>
<keyword evidence="5" id="KW-1185">Reference proteome</keyword>
<proteinExistence type="predicted"/>
<feature type="compositionally biased region" description="Basic residues" evidence="1">
    <location>
        <begin position="625"/>
        <end position="653"/>
    </location>
</feature>
<dbReference type="PANTHER" id="PTHR10334">
    <property type="entry name" value="CYSTEINE-RICH SECRETORY PROTEIN-RELATED"/>
    <property type="match status" value="1"/>
</dbReference>
<comment type="caution">
    <text evidence="4">The sequence shown here is derived from an EMBL/GenBank/DDBJ whole genome shotgun (WGS) entry which is preliminary data.</text>
</comment>
<dbReference type="Pfam" id="PF00188">
    <property type="entry name" value="CAP"/>
    <property type="match status" value="1"/>
</dbReference>
<dbReference type="AlphaFoldDB" id="K0RNL0"/>
<dbReference type="Proteomes" id="UP000266841">
    <property type="component" value="Unassembled WGS sequence"/>
</dbReference>
<dbReference type="InterPro" id="IPR036915">
    <property type="entry name" value="Cyclin-like_sf"/>
</dbReference>
<dbReference type="InterPro" id="IPR001283">
    <property type="entry name" value="CRISP-related"/>
</dbReference>
<evidence type="ECO:0000256" key="1">
    <source>
        <dbReference type="SAM" id="MobiDB-lite"/>
    </source>
</evidence>
<organism evidence="4 5">
    <name type="scientific">Thalassiosira oceanica</name>
    <name type="common">Marine diatom</name>
    <dbReference type="NCBI Taxonomy" id="159749"/>
    <lineage>
        <taxon>Eukaryota</taxon>
        <taxon>Sar</taxon>
        <taxon>Stramenopiles</taxon>
        <taxon>Ochrophyta</taxon>
        <taxon>Bacillariophyta</taxon>
        <taxon>Coscinodiscophyceae</taxon>
        <taxon>Thalassiosirophycidae</taxon>
        <taxon>Thalassiosirales</taxon>
        <taxon>Thalassiosiraceae</taxon>
        <taxon>Thalassiosira</taxon>
    </lineage>
</organism>
<dbReference type="Gene3D" id="1.10.472.10">
    <property type="entry name" value="Cyclin-like"/>
    <property type="match status" value="1"/>
</dbReference>
<evidence type="ECO:0000313" key="4">
    <source>
        <dbReference type="EMBL" id="EJK53844.1"/>
    </source>
</evidence>
<feature type="region of interest" description="Disordered" evidence="1">
    <location>
        <begin position="613"/>
        <end position="653"/>
    </location>
</feature>
<dbReference type="SUPFAM" id="SSF47954">
    <property type="entry name" value="Cyclin-like"/>
    <property type="match status" value="1"/>
</dbReference>
<feature type="chain" id="PRO_5003836410" description="SCP domain-containing protein" evidence="2">
    <location>
        <begin position="24"/>
        <end position="653"/>
    </location>
</feature>
<keyword evidence="2" id="KW-0732">Signal</keyword>